<dbReference type="Proteomes" id="UP000309788">
    <property type="component" value="Unassembled WGS sequence"/>
</dbReference>
<name>A0A5R9KIT1_9BACT</name>
<feature type="domain" description="Aldehyde oxidase/xanthine dehydrogenase a/b hammerhead" evidence="1">
    <location>
        <begin position="24"/>
        <end position="138"/>
    </location>
</feature>
<proteinExistence type="predicted"/>
<dbReference type="InterPro" id="IPR036856">
    <property type="entry name" value="Ald_Oxase/Xan_DH_a/b_sf"/>
</dbReference>
<dbReference type="Pfam" id="PF20256">
    <property type="entry name" value="MoCoBD_2"/>
    <property type="match status" value="1"/>
</dbReference>
<dbReference type="InterPro" id="IPR046867">
    <property type="entry name" value="AldOxase/xan_DH_MoCoBD2"/>
</dbReference>
<dbReference type="AlphaFoldDB" id="A0A5R9KIT1"/>
<reference evidence="2 3" key="1">
    <citation type="submission" date="2019-05" db="EMBL/GenBank/DDBJ databases">
        <authorList>
            <person name="Qu J.-H."/>
        </authorList>
    </citation>
    <scope>NUCLEOTIDE SEQUENCE [LARGE SCALE GENOMIC DNA]</scope>
    <source>
        <strain evidence="2 3">Z12</strain>
    </source>
</reference>
<dbReference type="InterPro" id="IPR008274">
    <property type="entry name" value="AldOxase/xan_DH_MoCoBD1"/>
</dbReference>
<dbReference type="PANTHER" id="PTHR11908:SF153">
    <property type="entry name" value="DEHYDROGENASE"/>
    <property type="match status" value="1"/>
</dbReference>
<dbReference type="OrthoDB" id="9759099at2"/>
<dbReference type="SMART" id="SM01008">
    <property type="entry name" value="Ald_Xan_dh_C"/>
    <property type="match status" value="1"/>
</dbReference>
<dbReference type="InterPro" id="IPR037165">
    <property type="entry name" value="AldOxase/xan_DH_Mopterin-bd_sf"/>
</dbReference>
<organism evidence="2 3">
    <name type="scientific">Dyadobacter sediminis</name>
    <dbReference type="NCBI Taxonomy" id="1493691"/>
    <lineage>
        <taxon>Bacteria</taxon>
        <taxon>Pseudomonadati</taxon>
        <taxon>Bacteroidota</taxon>
        <taxon>Cytophagia</taxon>
        <taxon>Cytophagales</taxon>
        <taxon>Spirosomataceae</taxon>
        <taxon>Dyadobacter</taxon>
    </lineage>
</organism>
<gene>
    <name evidence="2" type="ORF">FEM55_02990</name>
</gene>
<evidence type="ECO:0000313" key="2">
    <source>
        <dbReference type="EMBL" id="TLU96127.1"/>
    </source>
</evidence>
<dbReference type="Gene3D" id="3.90.1170.50">
    <property type="entry name" value="Aldehyde oxidase/xanthine dehydrogenase, a/b hammerhead"/>
    <property type="match status" value="1"/>
</dbReference>
<comment type="caution">
    <text evidence="2">The sequence shown here is derived from an EMBL/GenBank/DDBJ whole genome shotgun (WGS) entry which is preliminary data.</text>
</comment>
<dbReference type="GO" id="GO:0016491">
    <property type="term" value="F:oxidoreductase activity"/>
    <property type="evidence" value="ECO:0007669"/>
    <property type="project" value="InterPro"/>
</dbReference>
<dbReference type="InterPro" id="IPR016208">
    <property type="entry name" value="Ald_Oxase/xanthine_DH-like"/>
</dbReference>
<dbReference type="InterPro" id="IPR000674">
    <property type="entry name" value="Ald_Oxase/Xan_DH_a/b"/>
</dbReference>
<dbReference type="PANTHER" id="PTHR11908">
    <property type="entry name" value="XANTHINE DEHYDROGENASE"/>
    <property type="match status" value="1"/>
</dbReference>
<dbReference type="RefSeq" id="WP_138279823.1">
    <property type="nucleotide sequence ID" value="NZ_BMGE01000001.1"/>
</dbReference>
<evidence type="ECO:0000313" key="3">
    <source>
        <dbReference type="Proteomes" id="UP000309788"/>
    </source>
</evidence>
<dbReference type="GO" id="GO:0005506">
    <property type="term" value="F:iron ion binding"/>
    <property type="evidence" value="ECO:0007669"/>
    <property type="project" value="InterPro"/>
</dbReference>
<dbReference type="Pfam" id="PF02738">
    <property type="entry name" value="MoCoBD_1"/>
    <property type="match status" value="1"/>
</dbReference>
<sequence>MDKNKLHYDPEKTVSRVEGKAKVTGAARYAAEYKPEGTLYGVLVTSTISKGSIENIASEKAESSPGVVAVLTHLNRPDVPGWNKEPKAQSRVEGKEFRVFFDNRIYYNHQPVALVLADTLERADFAAGLVKVTYHKEPHQTDFTVNREKAYKPKRTEDYSRGTDQAFQAAAVQIEAEYTTPLQVHNPMEMHAATVEWKASGQLTDYNKTQAVKMARKEIATAFDIQEDAIEVHAPFVGGAFGSSSRVWPQEMAALLGARKVGRPVRVMAKRDQVFNMVGYRPASVQKFSIGAEKNGTLTAIRHEVIGSTSAYEEFTERITDPTRSLYACPNLHTTYKLLALDMSTPCWTRGPGETSGSFALECAMDELSYVLKMDPVQLRLKNFAGKDPESGLDWSSNHLKACFQKAGENFGWDKRNPVPGSMTSDGWQLGMGMSSGIYKSDRSPATASATLRPDGSLVVQSSVADVGPGSATVMTQIAADAFGIHISKVEFQWGNSMFPTAPGQFGSHTTASVGSAVHDAVKALQKRLKELAANTDNAPLSGKNTDDLVVENGMVTDQEKQGKWSFSELLSRNKLSELKVTAESRSGNEKEQFSGKSFCAHFVEVLVHPLTGTVKVRRVVSAIDAGRIINPKTATSQVYGSVVWGIGVSLLEEGIVDHRFGRYVNNDLANYHLPVNADIPSIEVIFIDKPDPVINPMGTKGLGEIGIVGFSAAVANAVYHATGKRVRSLPITADKLI</sequence>
<dbReference type="Pfam" id="PF01315">
    <property type="entry name" value="Ald_Xan_dh_C"/>
    <property type="match status" value="1"/>
</dbReference>
<keyword evidence="3" id="KW-1185">Reference proteome</keyword>
<accession>A0A5R9KIT1</accession>
<dbReference type="SUPFAM" id="SSF56003">
    <property type="entry name" value="Molybdenum cofactor-binding domain"/>
    <property type="match status" value="1"/>
</dbReference>
<evidence type="ECO:0000259" key="1">
    <source>
        <dbReference type="SMART" id="SM01008"/>
    </source>
</evidence>
<protein>
    <submittedName>
        <fullName evidence="2">Xanthine dehydrogenase family protein molybdopterin-binding subunit</fullName>
    </submittedName>
</protein>
<dbReference type="SUPFAM" id="SSF54665">
    <property type="entry name" value="CO dehydrogenase molybdoprotein N-domain-like"/>
    <property type="match status" value="1"/>
</dbReference>
<dbReference type="Gene3D" id="3.30.365.10">
    <property type="entry name" value="Aldehyde oxidase/xanthine dehydrogenase, molybdopterin binding domain"/>
    <property type="match status" value="4"/>
</dbReference>
<dbReference type="EMBL" id="VCEI01000011">
    <property type="protein sequence ID" value="TLU96127.1"/>
    <property type="molecule type" value="Genomic_DNA"/>
</dbReference>